<accession>A0A1J0ABS3</accession>
<dbReference type="Pfam" id="PF21995">
    <property type="entry name" value="RNR-II_ins_dom"/>
    <property type="match status" value="1"/>
</dbReference>
<protein>
    <submittedName>
        <fullName evidence="2">Ribonucleoside-triphosphate reductase, adenosylcobalamin-dependent, intein-contatining</fullName>
        <ecNumber evidence="2">1.17.4.1</ecNumber>
    </submittedName>
</protein>
<dbReference type="GO" id="GO:0004748">
    <property type="term" value="F:ribonucleoside-diphosphate reductase activity, thioredoxin disulfide as acceptor"/>
    <property type="evidence" value="ECO:0007669"/>
    <property type="project" value="UniProtKB-EC"/>
</dbReference>
<keyword evidence="2" id="KW-0560">Oxidoreductase</keyword>
<dbReference type="EC" id="1.17.4.1" evidence="2"/>
<dbReference type="SUPFAM" id="SSF51998">
    <property type="entry name" value="PFL-like glycyl radical enzymes"/>
    <property type="match status" value="1"/>
</dbReference>
<dbReference type="EMBL" id="CP017675">
    <property type="protein sequence ID" value="APB33396.1"/>
    <property type="molecule type" value="Genomic_DNA"/>
</dbReference>
<dbReference type="Proteomes" id="UP000180235">
    <property type="component" value="Chromosome"/>
</dbReference>
<feature type="domain" description="B12-dependent ribonucleotide reductase insertion" evidence="1">
    <location>
        <begin position="161"/>
        <end position="221"/>
    </location>
</feature>
<reference evidence="2 3" key="1">
    <citation type="submission" date="2016-10" db="EMBL/GenBank/DDBJ databases">
        <title>Description of Gloeomargarita lithophora gen. nov., sp. nov., a thylakoid-bearing basal-branching cyanobacterium with intracellular carbonates, and proposal for Gloeomargaritales ord. nov.</title>
        <authorList>
            <person name="Moreira D."/>
            <person name="Tavera R."/>
            <person name="Benzerara K."/>
            <person name="Skouri-Panet F."/>
            <person name="Couradeau E."/>
            <person name="Gerard E."/>
            <person name="Loussert C."/>
            <person name="Novelo E."/>
            <person name="Zivanovic Y."/>
            <person name="Lopez-Garcia P."/>
        </authorList>
    </citation>
    <scope>NUCLEOTIDE SEQUENCE [LARGE SCALE GENOMIC DNA]</scope>
    <source>
        <strain evidence="2 3">D10</strain>
    </source>
</reference>
<dbReference type="AlphaFoldDB" id="A0A1J0ABS3"/>
<dbReference type="RefSeq" id="WP_071453987.1">
    <property type="nucleotide sequence ID" value="NZ_CP017675.1"/>
</dbReference>
<dbReference type="STRING" id="1188229.GlitD10_1076"/>
<dbReference type="InterPro" id="IPR054158">
    <property type="entry name" value="RNR-II_ins_dom"/>
</dbReference>
<gene>
    <name evidence="2" type="ORF">GlitD10_1076</name>
</gene>
<dbReference type="OrthoDB" id="9763270at2"/>
<organism evidence="2 3">
    <name type="scientific">Gloeomargarita lithophora Alchichica-D10</name>
    <dbReference type="NCBI Taxonomy" id="1188229"/>
    <lineage>
        <taxon>Bacteria</taxon>
        <taxon>Bacillati</taxon>
        <taxon>Cyanobacteriota</taxon>
        <taxon>Cyanophyceae</taxon>
        <taxon>Gloeomargaritales</taxon>
        <taxon>Gloeomargaritaceae</taxon>
        <taxon>Gloeomargarita</taxon>
    </lineage>
</organism>
<dbReference type="Gene3D" id="3.30.1620.10">
    <property type="entry name" value="b-12 dependent (class ii) ribonucleotide reductase, Chain A, Domain 2"/>
    <property type="match status" value="1"/>
</dbReference>
<evidence type="ECO:0000313" key="2">
    <source>
        <dbReference type="EMBL" id="APB33396.1"/>
    </source>
</evidence>
<evidence type="ECO:0000259" key="1">
    <source>
        <dbReference type="Pfam" id="PF21995"/>
    </source>
</evidence>
<dbReference type="Gene3D" id="3.20.70.20">
    <property type="match status" value="1"/>
</dbReference>
<dbReference type="KEGG" id="glt:GlitD10_1076"/>
<evidence type="ECO:0000313" key="3">
    <source>
        <dbReference type="Proteomes" id="UP000180235"/>
    </source>
</evidence>
<name>A0A1J0ABS3_9CYAN</name>
<sequence length="388" mass="43264">MSESPRLLAAPCAYPVFFRTYSRRFQGVRESWEQVCERTVQDLATLGNFTPAEQALVLEMQQQLKALTSGRWLWVGGTDWIHQPENFSGAYNCTSQRIRDWRGFGLMMDLAMQGSGTGAVLEAEYFNQLPPITTRLQVTMLGQPGDKPAEAREKLTQVARQGGQVTVRVGDSRRGWVQAYQSLLELASEPSAEGVWHLTVDLSQVRPKGEVLKGFGGIANPALLPQLFPRVAGILNQAVGRQLTSIECCLLIDQAAATVVAGNIRRSAGMRQFAAEDQEAAGAKANLWKQDEQGNWRIDPQRDVLRMANHTRVFHHKPSREECVESVRSQFYSGEGAVQWAGEAIARSNRDLLDTPEKKARFLELYHEAPQRARGYLRELLLAPSQGS</sequence>
<proteinExistence type="predicted"/>
<keyword evidence="3" id="KW-1185">Reference proteome</keyword>